<dbReference type="Pfam" id="PF00076">
    <property type="entry name" value="RRM_1"/>
    <property type="match status" value="1"/>
</dbReference>
<feature type="compositionally biased region" description="Basic and acidic residues" evidence="5">
    <location>
        <begin position="56"/>
        <end position="73"/>
    </location>
</feature>
<dbReference type="PROSITE" id="PS50102">
    <property type="entry name" value="RRM"/>
    <property type="match status" value="1"/>
</dbReference>
<keyword evidence="3" id="KW-0539">Nucleus</keyword>
<dbReference type="PANTHER" id="PTHR46754">
    <property type="entry name" value="MKI67 FHA DOMAIN-INTERACTING NUCLEOLAR PHOSPHOPROTEIN"/>
    <property type="match status" value="1"/>
</dbReference>
<evidence type="ECO:0000256" key="4">
    <source>
        <dbReference type="PROSITE-ProRule" id="PRU00176"/>
    </source>
</evidence>
<dbReference type="OrthoDB" id="21467at2759"/>
<dbReference type="GO" id="GO:0005730">
    <property type="term" value="C:nucleolus"/>
    <property type="evidence" value="ECO:0007669"/>
    <property type="project" value="UniProtKB-SubCell"/>
</dbReference>
<dbReference type="InterPro" id="IPR035979">
    <property type="entry name" value="RBD_domain_sf"/>
</dbReference>
<sequence>MAPETKKRKGATDASPKAKKQKKADDTAQKSSAKALKAAVAPIDDLAVKVKATRKRAADFFDEKPTPKGETTKSKKGKKENKKEIAAEEDVPVTAEEGEKPKRSKRTKVVEVAVTVPVDVIEEPVVKAKKNRKGKSAPTEDAEPSAITDKKLKKAKVTKKQKEASLEPEVVIDDEQDEDGQDEDDQTAALLAGFESDRDESDAEKEDEGDIVPSAIPDAARKSLAKLSQIESDKPGVIYIGRVPHGFYEPQMKAYFKQFGDVTQLRLSRNKRTGASKHYAFVEFASSEVAEIVAKTMNNYLMFGHILQCKIIQPEDVHENLFKGASERFKHVPRNKIAAMEFERGATRDVWEKRVKSQKRKRGNQAKILKEEFGYDFAAPELKSVDEVPKQVAALIDGAAQQLLLEAPAEEVTATVTKTETKPNGVEVTETVKVKKSKKAAKAQSEPEAEVIEVAEVVETIVESKPKKTRKTRSSAAAELEEEPTTTAGAEEGLKPKKTRRSSQAAADADKVVPEKKRSVSEGGKLKKAKKAKA</sequence>
<evidence type="ECO:0000256" key="1">
    <source>
        <dbReference type="ARBA" id="ARBA00004604"/>
    </source>
</evidence>
<comment type="caution">
    <text evidence="7">The sequence shown here is derived from an EMBL/GenBank/DDBJ whole genome shotgun (WGS) entry which is preliminary data.</text>
</comment>
<feature type="compositionally biased region" description="Basic and acidic residues" evidence="5">
    <location>
        <begin position="508"/>
        <end position="520"/>
    </location>
</feature>
<evidence type="ECO:0000256" key="3">
    <source>
        <dbReference type="ARBA" id="ARBA00023242"/>
    </source>
</evidence>
<feature type="region of interest" description="Disordered" evidence="5">
    <location>
        <begin position="1"/>
        <end position="42"/>
    </location>
</feature>
<dbReference type="SUPFAM" id="SSF54928">
    <property type="entry name" value="RNA-binding domain, RBD"/>
    <property type="match status" value="1"/>
</dbReference>
<evidence type="ECO:0000256" key="5">
    <source>
        <dbReference type="SAM" id="MobiDB-lite"/>
    </source>
</evidence>
<feature type="region of interest" description="Disordered" evidence="5">
    <location>
        <begin position="56"/>
        <end position="107"/>
    </location>
</feature>
<feature type="compositionally biased region" description="Acidic residues" evidence="5">
    <location>
        <begin position="197"/>
        <end position="210"/>
    </location>
</feature>
<organism evidence="7 8">
    <name type="scientific">Dendryphion nanum</name>
    <dbReference type="NCBI Taxonomy" id="256645"/>
    <lineage>
        <taxon>Eukaryota</taxon>
        <taxon>Fungi</taxon>
        <taxon>Dikarya</taxon>
        <taxon>Ascomycota</taxon>
        <taxon>Pezizomycotina</taxon>
        <taxon>Dothideomycetes</taxon>
        <taxon>Pleosporomycetidae</taxon>
        <taxon>Pleosporales</taxon>
        <taxon>Torulaceae</taxon>
        <taxon>Dendryphion</taxon>
    </lineage>
</organism>
<dbReference type="SMART" id="SM00360">
    <property type="entry name" value="RRM"/>
    <property type="match status" value="1"/>
</dbReference>
<feature type="domain" description="RRM" evidence="6">
    <location>
        <begin position="236"/>
        <end position="314"/>
    </location>
</feature>
<evidence type="ECO:0000313" key="7">
    <source>
        <dbReference type="EMBL" id="KAH7125360.1"/>
    </source>
</evidence>
<feature type="compositionally biased region" description="Acidic residues" evidence="5">
    <location>
        <begin position="170"/>
        <end position="186"/>
    </location>
</feature>
<keyword evidence="2 4" id="KW-0694">RNA-binding</keyword>
<dbReference type="InterPro" id="IPR012677">
    <property type="entry name" value="Nucleotide-bd_a/b_plait_sf"/>
</dbReference>
<proteinExistence type="predicted"/>
<evidence type="ECO:0000259" key="6">
    <source>
        <dbReference type="PROSITE" id="PS50102"/>
    </source>
</evidence>
<dbReference type="Gene3D" id="3.30.70.330">
    <property type="match status" value="1"/>
</dbReference>
<gene>
    <name evidence="7" type="ORF">B0J11DRAFT_528240</name>
</gene>
<name>A0A9P9INA7_9PLEO</name>
<evidence type="ECO:0000313" key="8">
    <source>
        <dbReference type="Proteomes" id="UP000700596"/>
    </source>
</evidence>
<reference evidence="7" key="1">
    <citation type="journal article" date="2021" name="Nat. Commun.">
        <title>Genetic determinants of endophytism in the Arabidopsis root mycobiome.</title>
        <authorList>
            <person name="Mesny F."/>
            <person name="Miyauchi S."/>
            <person name="Thiergart T."/>
            <person name="Pickel B."/>
            <person name="Atanasova L."/>
            <person name="Karlsson M."/>
            <person name="Huettel B."/>
            <person name="Barry K.W."/>
            <person name="Haridas S."/>
            <person name="Chen C."/>
            <person name="Bauer D."/>
            <person name="Andreopoulos W."/>
            <person name="Pangilinan J."/>
            <person name="LaButti K."/>
            <person name="Riley R."/>
            <person name="Lipzen A."/>
            <person name="Clum A."/>
            <person name="Drula E."/>
            <person name="Henrissat B."/>
            <person name="Kohler A."/>
            <person name="Grigoriev I.V."/>
            <person name="Martin F.M."/>
            <person name="Hacquard S."/>
        </authorList>
    </citation>
    <scope>NUCLEOTIDE SEQUENCE</scope>
    <source>
        <strain evidence="7">MPI-CAGE-CH-0243</strain>
    </source>
</reference>
<feature type="compositionally biased region" description="Low complexity" evidence="5">
    <location>
        <begin position="29"/>
        <end position="41"/>
    </location>
</feature>
<feature type="region of interest" description="Disordered" evidence="5">
    <location>
        <begin position="462"/>
        <end position="534"/>
    </location>
</feature>
<protein>
    <recommendedName>
        <fullName evidence="6">RRM domain-containing protein</fullName>
    </recommendedName>
</protein>
<dbReference type="InterPro" id="IPR000504">
    <property type="entry name" value="RRM_dom"/>
</dbReference>
<feature type="region of interest" description="Disordered" evidence="5">
    <location>
        <begin position="122"/>
        <end position="216"/>
    </location>
</feature>
<evidence type="ECO:0000256" key="2">
    <source>
        <dbReference type="ARBA" id="ARBA00022884"/>
    </source>
</evidence>
<comment type="subcellular location">
    <subcellularLocation>
        <location evidence="1">Nucleus</location>
        <location evidence="1">Nucleolus</location>
    </subcellularLocation>
</comment>
<accession>A0A9P9INA7</accession>
<dbReference type="CDD" id="cd12307">
    <property type="entry name" value="RRM_NIFK_like"/>
    <property type="match status" value="1"/>
</dbReference>
<dbReference type="AlphaFoldDB" id="A0A9P9INA7"/>
<dbReference type="GO" id="GO:0003723">
    <property type="term" value="F:RNA binding"/>
    <property type="evidence" value="ECO:0007669"/>
    <property type="project" value="UniProtKB-UniRule"/>
</dbReference>
<dbReference type="EMBL" id="JAGMWT010000007">
    <property type="protein sequence ID" value="KAH7125360.1"/>
    <property type="molecule type" value="Genomic_DNA"/>
</dbReference>
<dbReference type="Proteomes" id="UP000700596">
    <property type="component" value="Unassembled WGS sequence"/>
</dbReference>
<keyword evidence="8" id="KW-1185">Reference proteome</keyword>